<keyword evidence="2" id="KW-1185">Reference proteome</keyword>
<sequence>MGFPPEGCQFEVRYTLGRRGNGLESFPDEYELGRWLTMMAAEGKFRPEEFAEPDEDGQNGYRIHCVTPAGRVKISYFHPRLVRGRIEGFARGPSEGGG</sequence>
<accession>A0A7K0C4M7</accession>
<comment type="caution">
    <text evidence="1">The sequence shown here is derived from an EMBL/GenBank/DDBJ whole genome shotgun (WGS) entry which is preliminary data.</text>
</comment>
<evidence type="ECO:0000313" key="2">
    <source>
        <dbReference type="Proteomes" id="UP000487268"/>
    </source>
</evidence>
<dbReference type="EMBL" id="WEGH01000004">
    <property type="protein sequence ID" value="MQY08072.1"/>
    <property type="molecule type" value="Genomic_DNA"/>
</dbReference>
<gene>
    <name evidence="1" type="ORF">ACRB68_61780</name>
</gene>
<name>A0A7K0C4M7_9ACTN</name>
<dbReference type="Proteomes" id="UP000487268">
    <property type="component" value="Unassembled WGS sequence"/>
</dbReference>
<reference evidence="1 2" key="1">
    <citation type="submission" date="2019-10" db="EMBL/GenBank/DDBJ databases">
        <title>Actinomadura rubteroloni sp. nov. and Actinomadura macrotermitis sp. nov., isolated from the gut of fungus growing-termite Macrotermes natalensis.</title>
        <authorList>
            <person name="Benndorf R."/>
            <person name="Martin K."/>
            <person name="Kuefner M."/>
            <person name="De Beer W."/>
            <person name="Kaster A.-K."/>
            <person name="Vollmers J."/>
            <person name="Poulsen M."/>
            <person name="Beemelmanns C."/>
        </authorList>
    </citation>
    <scope>NUCLEOTIDE SEQUENCE [LARGE SCALE GENOMIC DNA]</scope>
    <source>
        <strain evidence="1 2">RB68</strain>
    </source>
</reference>
<dbReference type="AlphaFoldDB" id="A0A7K0C4M7"/>
<organism evidence="1 2">
    <name type="scientific">Actinomadura macrotermitis</name>
    <dbReference type="NCBI Taxonomy" id="2585200"/>
    <lineage>
        <taxon>Bacteria</taxon>
        <taxon>Bacillati</taxon>
        <taxon>Actinomycetota</taxon>
        <taxon>Actinomycetes</taxon>
        <taxon>Streptosporangiales</taxon>
        <taxon>Thermomonosporaceae</taxon>
        <taxon>Actinomadura</taxon>
    </lineage>
</organism>
<protein>
    <submittedName>
        <fullName evidence="1">Uncharacterized protein</fullName>
    </submittedName>
</protein>
<dbReference type="RefSeq" id="WP_153538694.1">
    <property type="nucleotide sequence ID" value="NZ_WEGH01000004.1"/>
</dbReference>
<proteinExistence type="predicted"/>
<dbReference type="OrthoDB" id="3478182at2"/>
<evidence type="ECO:0000313" key="1">
    <source>
        <dbReference type="EMBL" id="MQY08072.1"/>
    </source>
</evidence>